<sequence>FEKAESEKIVRRKERKEKRRFEKKERQKLLSALVKRRDLVLNAMRKAEVKPATEGLGRRKKLEVELSFLDKDIERLEGTGVIIIQ</sequence>
<comment type="caution">
    <text evidence="2">The sequence shown here is derived from an EMBL/GenBank/DDBJ whole genome shotgun (WGS) entry which is preliminary data.</text>
</comment>
<dbReference type="Pfam" id="PF13864">
    <property type="entry name" value="Enkurin"/>
    <property type="match status" value="1"/>
</dbReference>
<evidence type="ECO:0000313" key="2">
    <source>
        <dbReference type="EMBL" id="GMI28388.1"/>
    </source>
</evidence>
<dbReference type="InterPro" id="IPR027012">
    <property type="entry name" value="Enkurin_dom"/>
</dbReference>
<reference evidence="2 3" key="1">
    <citation type="journal article" date="2023" name="Commun. Biol.">
        <title>Genome analysis of Parmales, the sister group of diatoms, reveals the evolutionary specialization of diatoms from phago-mixotrophs to photoautotrophs.</title>
        <authorList>
            <person name="Ban H."/>
            <person name="Sato S."/>
            <person name="Yoshikawa S."/>
            <person name="Yamada K."/>
            <person name="Nakamura Y."/>
            <person name="Ichinomiya M."/>
            <person name="Sato N."/>
            <person name="Blanc-Mathieu R."/>
            <person name="Endo H."/>
            <person name="Kuwata A."/>
            <person name="Ogata H."/>
        </authorList>
    </citation>
    <scope>NUCLEOTIDE SEQUENCE [LARGE SCALE GENOMIC DNA]</scope>
</reference>
<protein>
    <recommendedName>
        <fullName evidence="1">Enkurin domain-containing protein</fullName>
    </recommendedName>
</protein>
<proteinExistence type="predicted"/>
<accession>A0ABQ6MMA7</accession>
<feature type="domain" description="Enkurin" evidence="1">
    <location>
        <begin position="4"/>
        <end position="77"/>
    </location>
</feature>
<organism evidence="2 3">
    <name type="scientific">Tetraparma gracilis</name>
    <dbReference type="NCBI Taxonomy" id="2962635"/>
    <lineage>
        <taxon>Eukaryota</taxon>
        <taxon>Sar</taxon>
        <taxon>Stramenopiles</taxon>
        <taxon>Ochrophyta</taxon>
        <taxon>Bolidophyceae</taxon>
        <taxon>Parmales</taxon>
        <taxon>Triparmaceae</taxon>
        <taxon>Tetraparma</taxon>
    </lineage>
</organism>
<evidence type="ECO:0000313" key="3">
    <source>
        <dbReference type="Proteomes" id="UP001165060"/>
    </source>
</evidence>
<keyword evidence="3" id="KW-1185">Reference proteome</keyword>
<dbReference type="EMBL" id="BRYB01000354">
    <property type="protein sequence ID" value="GMI28388.1"/>
    <property type="molecule type" value="Genomic_DNA"/>
</dbReference>
<gene>
    <name evidence="2" type="ORF">TeGR_g14241</name>
</gene>
<name>A0ABQ6MMA7_9STRA</name>
<evidence type="ECO:0000259" key="1">
    <source>
        <dbReference type="Pfam" id="PF13864"/>
    </source>
</evidence>
<feature type="non-terminal residue" evidence="2">
    <location>
        <position position="1"/>
    </location>
</feature>
<dbReference type="Proteomes" id="UP001165060">
    <property type="component" value="Unassembled WGS sequence"/>
</dbReference>